<dbReference type="Proteomes" id="UP000002710">
    <property type="component" value="Chromosome"/>
</dbReference>
<evidence type="ECO:0000313" key="2">
    <source>
        <dbReference type="EMBL" id="ABB39650.1"/>
    </source>
</evidence>
<feature type="transmembrane region" description="Helical" evidence="1">
    <location>
        <begin position="303"/>
        <end position="321"/>
    </location>
</feature>
<reference evidence="2 3" key="1">
    <citation type="journal article" date="2011" name="J. Bacteriol.">
        <title>Complete genome sequence and updated annotation of Desulfovibrio alaskensis G20.</title>
        <authorList>
            <person name="Hauser L.J."/>
            <person name="Land M.L."/>
            <person name="Brown S.D."/>
            <person name="Larimer F."/>
            <person name="Keller K.L."/>
            <person name="Rapp-Giles B.J."/>
            <person name="Price M.N."/>
            <person name="Lin M."/>
            <person name="Bruce D.C."/>
            <person name="Detter J.C."/>
            <person name="Tapia R."/>
            <person name="Han C.S."/>
            <person name="Goodwin L.A."/>
            <person name="Cheng J.F."/>
            <person name="Pitluck S."/>
            <person name="Copeland A."/>
            <person name="Lucas S."/>
            <person name="Nolan M."/>
            <person name="Lapidus A.L."/>
            <person name="Palumbo A.V."/>
            <person name="Wall J.D."/>
        </authorList>
    </citation>
    <scope>NUCLEOTIDE SEQUENCE [LARGE SCALE GENOMIC DNA]</scope>
    <source>
        <strain evidence="3">ATCC BAA 1058 / DSM 17464 / G20</strain>
    </source>
</reference>
<dbReference type="EMBL" id="CP000112">
    <property type="protein sequence ID" value="ABB39650.1"/>
    <property type="molecule type" value="Genomic_DNA"/>
</dbReference>
<dbReference type="PANTHER" id="PTHR31970">
    <property type="match status" value="1"/>
</dbReference>
<feature type="transmembrane region" description="Helical" evidence="1">
    <location>
        <begin position="12"/>
        <end position="33"/>
    </location>
</feature>
<proteinExistence type="predicted"/>
<keyword evidence="1" id="KW-0472">Membrane</keyword>
<gene>
    <name evidence="2" type="ordered locus">Dde_2855</name>
</gene>
<evidence type="ECO:0000256" key="1">
    <source>
        <dbReference type="SAM" id="Phobius"/>
    </source>
</evidence>
<feature type="transmembrane region" description="Helical" evidence="1">
    <location>
        <begin position="356"/>
        <end position="386"/>
    </location>
</feature>
<dbReference type="RefSeq" id="WP_011368651.1">
    <property type="nucleotide sequence ID" value="NC_007519.1"/>
</dbReference>
<feature type="transmembrane region" description="Helical" evidence="1">
    <location>
        <begin position="221"/>
        <end position="243"/>
    </location>
</feature>
<dbReference type="STRING" id="207559.Dde_2855"/>
<dbReference type="KEGG" id="dde:Dde_2855"/>
<feature type="transmembrane region" description="Helical" evidence="1">
    <location>
        <begin position="328"/>
        <end position="350"/>
    </location>
</feature>
<dbReference type="AlphaFoldDB" id="Q30XE6"/>
<dbReference type="Pfam" id="PF16983">
    <property type="entry name" value="MFS_MOT1"/>
    <property type="match status" value="2"/>
</dbReference>
<name>Q30XE6_OLEA2</name>
<feature type="transmembrane region" description="Helical" evidence="1">
    <location>
        <begin position="39"/>
        <end position="58"/>
    </location>
</feature>
<evidence type="ECO:0000313" key="3">
    <source>
        <dbReference type="Proteomes" id="UP000002710"/>
    </source>
</evidence>
<sequence length="394" mass="41140">MQLGRYRFDRMELAGSLGDLGTLLPLAVGMIMVNGLDPMGLFFAVGLYYIIAGHYYGVPVAVQPMKSIGGYAVATGVGTGSVSAACLIMGLGMLAVGRWNLAEALRRHIPQAVIRGVQASTGVLLATQGVRFMLGTHSLQQQLSEPFLGLGGLGPVPWSLILGLAFLTCALLLLNNPRFPAALVVVGSGLLLGLVFSDATFSFGLHLPRLLPLGLPSLADFAYALPVLVMPQLPMTLGNAVIANADLSHTYFPESSSRVTPRSLCYSMGAACTGAFLLGGMPMCHGAGGLAAHYRFGARTCGSNLIIGAVFVLFSVMLGAGMLDAVRLLPLAVLGTLLLLAGLELCLTVRDVLDRSGLFVVFCMLTLTLTTNLAVSFVAGTALALLMARGRITL</sequence>
<accession>Q30XE6</accession>
<organism evidence="2 3">
    <name type="scientific">Oleidesulfovibrio alaskensis (strain ATCC BAA-1058 / DSM 17464 / G20)</name>
    <name type="common">Desulfovibrio alaskensis</name>
    <dbReference type="NCBI Taxonomy" id="207559"/>
    <lineage>
        <taxon>Bacteria</taxon>
        <taxon>Pseudomonadati</taxon>
        <taxon>Thermodesulfobacteriota</taxon>
        <taxon>Desulfovibrionia</taxon>
        <taxon>Desulfovibrionales</taxon>
        <taxon>Desulfovibrionaceae</taxon>
        <taxon>Oleidesulfovibrio</taxon>
    </lineage>
</organism>
<protein>
    <submittedName>
        <fullName evidence="2">Sulphate transporter</fullName>
    </submittedName>
</protein>
<dbReference type="InterPro" id="IPR031563">
    <property type="entry name" value="MOT1/MOT2"/>
</dbReference>
<feature type="transmembrane region" description="Helical" evidence="1">
    <location>
        <begin position="181"/>
        <end position="201"/>
    </location>
</feature>
<keyword evidence="1" id="KW-1133">Transmembrane helix</keyword>
<dbReference type="HOGENOM" id="CLU_032158_1_0_7"/>
<feature type="transmembrane region" description="Helical" evidence="1">
    <location>
        <begin position="70"/>
        <end position="96"/>
    </location>
</feature>
<dbReference type="eggNOG" id="COG0659">
    <property type="taxonomic scope" value="Bacteria"/>
</dbReference>
<dbReference type="GO" id="GO:0015098">
    <property type="term" value="F:molybdate ion transmembrane transporter activity"/>
    <property type="evidence" value="ECO:0007669"/>
    <property type="project" value="InterPro"/>
</dbReference>
<keyword evidence="1" id="KW-0812">Transmembrane</keyword>
<dbReference type="PANTHER" id="PTHR31970:SF9">
    <property type="entry name" value="MOLYBDATE TRANSPORTER 2"/>
    <property type="match status" value="1"/>
</dbReference>
<keyword evidence="3" id="KW-1185">Reference proteome</keyword>
<feature type="transmembrane region" description="Helical" evidence="1">
    <location>
        <begin position="156"/>
        <end position="174"/>
    </location>
</feature>
<feature type="transmembrane region" description="Helical" evidence="1">
    <location>
        <begin position="264"/>
        <end position="283"/>
    </location>
</feature>